<accession>A0A136II60</accession>
<dbReference type="Proteomes" id="UP000070501">
    <property type="component" value="Unassembled WGS sequence"/>
</dbReference>
<reference evidence="2" key="1">
    <citation type="submission" date="2016-02" db="EMBL/GenBank/DDBJ databases">
        <title>Draft genome sequence of Microdochium bolleyi, a fungal endophyte of beachgrass.</title>
        <authorList>
            <consortium name="DOE Joint Genome Institute"/>
            <person name="David A.S."/>
            <person name="May G."/>
            <person name="Haridas S."/>
            <person name="Lim J."/>
            <person name="Wang M."/>
            <person name="Labutti K."/>
            <person name="Lipzen A."/>
            <person name="Barry K."/>
            <person name="Grigoriev I.V."/>
        </authorList>
    </citation>
    <scope>NUCLEOTIDE SEQUENCE [LARGE SCALE GENOMIC DNA]</scope>
    <source>
        <strain evidence="2">J235TASD1</strain>
    </source>
</reference>
<sequence length="182" mass="21069">MEIPRVGINTLRSQIYGRYANRKIIDSSKQLGFTIEPDPDSSETYKLLRSQATYYPEADLLFQDIRSFLCNLPHPDDEQRRRWTEVSGEECAGDERNYRYFSIQDYVESSGQRPASWPEHGGYSQSRMAVSHRRAVIAMFDEVYPWESTPINSPINWILQLVYSSVASCFPRSRREADATAI</sequence>
<gene>
    <name evidence="1" type="ORF">Micbo1qcDRAFT_181453</name>
</gene>
<dbReference type="AlphaFoldDB" id="A0A136II60"/>
<organism evidence="1 2">
    <name type="scientific">Microdochium bolleyi</name>
    <dbReference type="NCBI Taxonomy" id="196109"/>
    <lineage>
        <taxon>Eukaryota</taxon>
        <taxon>Fungi</taxon>
        <taxon>Dikarya</taxon>
        <taxon>Ascomycota</taxon>
        <taxon>Pezizomycotina</taxon>
        <taxon>Sordariomycetes</taxon>
        <taxon>Xylariomycetidae</taxon>
        <taxon>Xylariales</taxon>
        <taxon>Microdochiaceae</taxon>
        <taxon>Microdochium</taxon>
    </lineage>
</organism>
<name>A0A136II60_9PEZI</name>
<evidence type="ECO:0000313" key="1">
    <source>
        <dbReference type="EMBL" id="KXJ84667.1"/>
    </source>
</evidence>
<proteinExistence type="predicted"/>
<dbReference type="OrthoDB" id="10351804at2759"/>
<dbReference type="InParanoid" id="A0A136II60"/>
<evidence type="ECO:0000313" key="2">
    <source>
        <dbReference type="Proteomes" id="UP000070501"/>
    </source>
</evidence>
<protein>
    <submittedName>
        <fullName evidence="1">Uncharacterized protein</fullName>
    </submittedName>
</protein>
<dbReference type="EMBL" id="KQ964361">
    <property type="protein sequence ID" value="KXJ84667.1"/>
    <property type="molecule type" value="Genomic_DNA"/>
</dbReference>
<keyword evidence="2" id="KW-1185">Reference proteome</keyword>